<gene>
    <name evidence="3" type="ORF">D5H75_05955</name>
</gene>
<sequence>MDGFVDTSPDGVTELRVHGVAGAGPADILRHPRPARVSGDRHAGFYRRRWPSDPPAGDDDPDRPGRWHREAYAWGALTSARASRALWLLLLPFTLVNLAYFMAPRPPDGRLRGVRRAGEAAQRLFALIVTGMLISSAVTAAVDLVGWQCARPGGPCAANQFLGWLSELPDSRRVAVTALVPVAVIAALWALAARTWRTGEGTEIPAHTPEAADRAPEPGPLLARRRLWNGLAPVGRLRSLHLAYGFAMIALAVAAPFAVVPPGTAPFSAEEMATRPPAVLAARAAVISALAVQALAAALVLAPATARRTEPGDERWWERRLTASCRALRWAGVAACATAIGAAAWGLPASGAERPARLPGLPALAGVDFWAAAGLLGVIALTTAALAAGSRGSGPRAMLGMGTWVTLFLAWGLAAAFSTGLAFWTADALGTPVFPGQRRPDGLEVSGPEWWSVVAMTAVAGLVALLAGWLAVRWRLDARRLRPALTSSYGGQAGRVARVWSAAGLTEHIGPVLFTAALAGVGSLVTVTALFHSDPSAPPDGWFGRLAMTGATITAAFAAGLLALGWFAYRNRSLRRTVGILWDVATFWPRATHPLAPPCYNERLVPCLIDRVQTLERTVLSGHSQGSVITASLVLQLDRPLRSRVSLITHGSPLRRLYAAFFPAYFGPSALAAVRDAVDGRWHNLYRLSDPIGGPVLHDRDPFAPTPVTDPVDRYLWDPAREPLPGGGRPPCHGHSSYFEDPVYRVSLRALGGLPGEAGPAVPSPRKPSTKEEQNVPRQVKATPPAPRRSAKSGSAPAGPRSGGRAAAEKDHAGPPEAEPAEDAEPRRSRAKAAATRSPAARTRATAQAAPEPAKPSKPAKPAKPSRKGGDAAPDPPEPQIPEPRGGDAAGAAGREPQAPAPEPPTPKTRAPAPERAAAKKPATRRTAEAGEKGRKPSARRTAASTATRGKKKQEEDTGTPTPEKPPTGPRDEPAAPRASDPSGNSPEKTGPRDPEPSASGAESEEAAGPRRATAERARRDPAGGAAGEDPATADAGPEPAGPEPEPPGAEPGEPDARAGAPTARPGGAEAKAAAGGEETGARDAATGAEDGGSDAAGTGRADAGGQPARKAAGARPRAAGGAAGEPEAAPSGGAGGETGEAARPRRATTKRAPEKAAPEKATAEKATAEKATAEKATAEKAAAEPGAGPAKGKAGAAKGKAGAARAKAGAAGAGVGADDVETGAEDAASGEGGAETGGSGRSRRTAAKRAPKAAAESRAAGEGAGTASAGKGGTARRRGGGREPGS</sequence>
<feature type="transmembrane region" description="Helical" evidence="2">
    <location>
        <begin position="543"/>
        <end position="569"/>
    </location>
</feature>
<feature type="compositionally biased region" description="Basic and acidic residues" evidence="1">
    <location>
        <begin position="926"/>
        <end position="935"/>
    </location>
</feature>
<name>A0A3A4AZN5_9ACTN</name>
<feature type="transmembrane region" description="Helical" evidence="2">
    <location>
        <begin position="242"/>
        <end position="260"/>
    </location>
</feature>
<keyword evidence="2" id="KW-1133">Transmembrane helix</keyword>
<evidence type="ECO:0008006" key="5">
    <source>
        <dbReference type="Google" id="ProtNLM"/>
    </source>
</evidence>
<keyword evidence="2" id="KW-0472">Membrane</keyword>
<feature type="transmembrane region" description="Helical" evidence="2">
    <location>
        <begin position="512"/>
        <end position="531"/>
    </location>
</feature>
<dbReference type="RefSeq" id="WP_119925348.1">
    <property type="nucleotide sequence ID" value="NZ_QZEY01000002.1"/>
</dbReference>
<dbReference type="EMBL" id="QZEY01000002">
    <property type="protein sequence ID" value="RJL34049.1"/>
    <property type="molecule type" value="Genomic_DNA"/>
</dbReference>
<feature type="region of interest" description="Disordered" evidence="1">
    <location>
        <begin position="755"/>
        <end position="1287"/>
    </location>
</feature>
<dbReference type="SUPFAM" id="SSF53474">
    <property type="entry name" value="alpha/beta-Hydrolases"/>
    <property type="match status" value="1"/>
</dbReference>
<evidence type="ECO:0000256" key="1">
    <source>
        <dbReference type="SAM" id="MobiDB-lite"/>
    </source>
</evidence>
<protein>
    <recommendedName>
        <fullName evidence="5">Integral membrane protein</fullName>
    </recommendedName>
</protein>
<feature type="compositionally biased region" description="Low complexity" evidence="1">
    <location>
        <begin position="792"/>
        <end position="806"/>
    </location>
</feature>
<feature type="transmembrane region" description="Helical" evidence="2">
    <location>
        <begin position="85"/>
        <end position="103"/>
    </location>
</feature>
<feature type="compositionally biased region" description="Basic and acidic residues" evidence="1">
    <location>
        <begin position="1152"/>
        <end position="1183"/>
    </location>
</feature>
<feature type="compositionally biased region" description="Gly residues" evidence="1">
    <location>
        <begin position="1231"/>
        <end position="1241"/>
    </location>
</feature>
<feature type="compositionally biased region" description="Low complexity" evidence="1">
    <location>
        <begin position="1184"/>
        <end position="1211"/>
    </location>
</feature>
<organism evidence="3 4">
    <name type="scientific">Bailinhaonella thermotolerans</name>
    <dbReference type="NCBI Taxonomy" id="1070861"/>
    <lineage>
        <taxon>Bacteria</taxon>
        <taxon>Bacillati</taxon>
        <taxon>Actinomycetota</taxon>
        <taxon>Actinomycetes</taxon>
        <taxon>Streptosporangiales</taxon>
        <taxon>Streptosporangiaceae</taxon>
        <taxon>Bailinhaonella</taxon>
    </lineage>
</organism>
<reference evidence="3 4" key="1">
    <citation type="submission" date="2018-09" db="EMBL/GenBank/DDBJ databases">
        <title>YIM 75507 draft genome.</title>
        <authorList>
            <person name="Tang S."/>
            <person name="Feng Y."/>
        </authorList>
    </citation>
    <scope>NUCLEOTIDE SEQUENCE [LARGE SCALE GENOMIC DNA]</scope>
    <source>
        <strain evidence="3 4">YIM 75507</strain>
    </source>
</reference>
<feature type="transmembrane region" description="Helical" evidence="2">
    <location>
        <begin position="401"/>
        <end position="424"/>
    </location>
</feature>
<feature type="compositionally biased region" description="Basic and acidic residues" evidence="1">
    <location>
        <begin position="1013"/>
        <end position="1022"/>
    </location>
</feature>
<feature type="region of interest" description="Disordered" evidence="1">
    <location>
        <begin position="46"/>
        <end position="65"/>
    </location>
</feature>
<dbReference type="InterPro" id="IPR029058">
    <property type="entry name" value="AB_hydrolase_fold"/>
</dbReference>
<accession>A0A3A4AZN5</accession>
<evidence type="ECO:0000313" key="4">
    <source>
        <dbReference type="Proteomes" id="UP000265768"/>
    </source>
</evidence>
<feature type="compositionally biased region" description="Low complexity" evidence="1">
    <location>
        <begin position="1253"/>
        <end position="1270"/>
    </location>
</feature>
<feature type="compositionally biased region" description="Basic residues" evidence="1">
    <location>
        <begin position="1242"/>
        <end position="1252"/>
    </location>
</feature>
<feature type="transmembrane region" description="Helical" evidence="2">
    <location>
        <begin position="124"/>
        <end position="142"/>
    </location>
</feature>
<evidence type="ECO:0000313" key="3">
    <source>
        <dbReference type="EMBL" id="RJL34049.1"/>
    </source>
</evidence>
<feature type="compositionally biased region" description="Low complexity" evidence="1">
    <location>
        <begin position="1058"/>
        <end position="1132"/>
    </location>
</feature>
<feature type="compositionally biased region" description="Low complexity" evidence="1">
    <location>
        <begin position="1028"/>
        <end position="1039"/>
    </location>
</feature>
<feature type="transmembrane region" description="Helical" evidence="2">
    <location>
        <begin position="174"/>
        <end position="192"/>
    </location>
</feature>
<keyword evidence="2" id="KW-0812">Transmembrane</keyword>
<feature type="transmembrane region" description="Helical" evidence="2">
    <location>
        <begin position="327"/>
        <end position="349"/>
    </location>
</feature>
<proteinExistence type="predicted"/>
<comment type="caution">
    <text evidence="3">The sequence shown here is derived from an EMBL/GenBank/DDBJ whole genome shotgun (WGS) entry which is preliminary data.</text>
</comment>
<evidence type="ECO:0000256" key="2">
    <source>
        <dbReference type="SAM" id="Phobius"/>
    </source>
</evidence>
<feature type="transmembrane region" description="Helical" evidence="2">
    <location>
        <begin position="369"/>
        <end position="389"/>
    </location>
</feature>
<keyword evidence="4" id="KW-1185">Reference proteome</keyword>
<feature type="transmembrane region" description="Helical" evidence="2">
    <location>
        <begin position="280"/>
        <end position="306"/>
    </location>
</feature>
<dbReference type="Proteomes" id="UP000265768">
    <property type="component" value="Unassembled WGS sequence"/>
</dbReference>
<feature type="compositionally biased region" description="Low complexity" evidence="1">
    <location>
        <begin position="832"/>
        <end position="852"/>
    </location>
</feature>
<dbReference type="OrthoDB" id="4320047at2"/>
<feature type="compositionally biased region" description="Pro residues" evidence="1">
    <location>
        <begin position="1040"/>
        <end position="1050"/>
    </location>
</feature>
<feature type="transmembrane region" description="Helical" evidence="2">
    <location>
        <begin position="450"/>
        <end position="472"/>
    </location>
</feature>